<sequence>MQSLRTPPKKKRATPKNTRSKKNDDELGSSQGHLKIEDYEIIIDWLRDKKNYVACFGNGKAPAIGRQPKAMINGYELMAIHLQNVSPTKINPPVSPENLGFKPMINVSSSSVWDRIHAGAGTPESLTTPVNTLSETGLTQLYSKHSELIRLRLTQLNSSQLSSPSICTQLTRLGLTQLNSAQPVHVLSSSDSLSSPCKGTQLTGLTQLNSAHPVHVLSSSDSLSSTQLTLYMYSAHRTHSTQLSSPCTCTQLIGLTQLNSAHPVHVLSSSDSLSSTQLTL</sequence>
<gene>
    <name evidence="2" type="ORF">PGTUg99_011232</name>
</gene>
<organism evidence="2 3">
    <name type="scientific">Puccinia graminis f. sp. tritici</name>
    <dbReference type="NCBI Taxonomy" id="56615"/>
    <lineage>
        <taxon>Eukaryota</taxon>
        <taxon>Fungi</taxon>
        <taxon>Dikarya</taxon>
        <taxon>Basidiomycota</taxon>
        <taxon>Pucciniomycotina</taxon>
        <taxon>Pucciniomycetes</taxon>
        <taxon>Pucciniales</taxon>
        <taxon>Pucciniaceae</taxon>
        <taxon>Puccinia</taxon>
    </lineage>
</organism>
<feature type="compositionally biased region" description="Basic residues" evidence="1">
    <location>
        <begin position="7"/>
        <end position="20"/>
    </location>
</feature>
<reference evidence="2 3" key="1">
    <citation type="submission" date="2019-05" db="EMBL/GenBank/DDBJ databases">
        <title>Emergence of the Ug99 lineage of the wheat stem rust pathogen through somatic hybridization.</title>
        <authorList>
            <person name="Li F."/>
            <person name="Upadhyaya N.M."/>
            <person name="Sperschneider J."/>
            <person name="Matny O."/>
            <person name="Nguyen-Phuc H."/>
            <person name="Mago R."/>
            <person name="Raley C."/>
            <person name="Miller M.E."/>
            <person name="Silverstein K.A.T."/>
            <person name="Henningsen E."/>
            <person name="Hirsch C.D."/>
            <person name="Visser B."/>
            <person name="Pretorius Z.A."/>
            <person name="Steffenson B.J."/>
            <person name="Schwessinger B."/>
            <person name="Dodds P.N."/>
            <person name="Figueroa M."/>
        </authorList>
    </citation>
    <scope>NUCLEOTIDE SEQUENCE [LARGE SCALE GENOMIC DNA]</scope>
    <source>
        <strain evidence="2 3">Ug99</strain>
    </source>
</reference>
<evidence type="ECO:0000313" key="2">
    <source>
        <dbReference type="EMBL" id="KAA1091912.1"/>
    </source>
</evidence>
<accession>A0A5B0NT90</accession>
<evidence type="ECO:0000256" key="1">
    <source>
        <dbReference type="SAM" id="MobiDB-lite"/>
    </source>
</evidence>
<comment type="caution">
    <text evidence="2">The sequence shown here is derived from an EMBL/GenBank/DDBJ whole genome shotgun (WGS) entry which is preliminary data.</text>
</comment>
<proteinExistence type="predicted"/>
<dbReference type="EMBL" id="VDEP01000380">
    <property type="protein sequence ID" value="KAA1091912.1"/>
    <property type="molecule type" value="Genomic_DNA"/>
</dbReference>
<dbReference type="AlphaFoldDB" id="A0A5B0NT90"/>
<evidence type="ECO:0000313" key="3">
    <source>
        <dbReference type="Proteomes" id="UP000325313"/>
    </source>
</evidence>
<feature type="region of interest" description="Disordered" evidence="1">
    <location>
        <begin position="1"/>
        <end position="30"/>
    </location>
</feature>
<name>A0A5B0NT90_PUCGR</name>
<dbReference type="Proteomes" id="UP000325313">
    <property type="component" value="Unassembled WGS sequence"/>
</dbReference>
<protein>
    <submittedName>
        <fullName evidence="2">Uncharacterized protein</fullName>
    </submittedName>
</protein>